<dbReference type="OrthoDB" id="368909at2759"/>
<gene>
    <name evidence="3" type="ORF">GUJ93_ZPchr0006g45937</name>
</gene>
<dbReference type="EMBL" id="JAAALK010000283">
    <property type="protein sequence ID" value="KAG8074905.1"/>
    <property type="molecule type" value="Genomic_DNA"/>
</dbReference>
<keyword evidence="4" id="KW-1185">Reference proteome</keyword>
<reference evidence="3" key="2">
    <citation type="submission" date="2021-02" db="EMBL/GenBank/DDBJ databases">
        <authorList>
            <person name="Kimball J.A."/>
            <person name="Haas M.W."/>
            <person name="Macchietto M."/>
            <person name="Kono T."/>
            <person name="Duquette J."/>
            <person name="Shao M."/>
        </authorList>
    </citation>
    <scope>NUCLEOTIDE SEQUENCE</scope>
    <source>
        <tissue evidence="3">Fresh leaf tissue</tissue>
    </source>
</reference>
<dbReference type="AlphaFoldDB" id="A0A8J5T5F8"/>
<accession>A0A8J5T5F8</accession>
<evidence type="ECO:0000313" key="3">
    <source>
        <dbReference type="EMBL" id="KAG8074905.1"/>
    </source>
</evidence>
<comment type="caution">
    <text evidence="3">The sequence shown here is derived from an EMBL/GenBank/DDBJ whole genome shotgun (WGS) entry which is preliminary data.</text>
</comment>
<feature type="compositionally biased region" description="Pro residues" evidence="1">
    <location>
        <begin position="38"/>
        <end position="50"/>
    </location>
</feature>
<sequence>MWKSKVRGVPFLRIHRPLSSDGSHSFPQFLHPPCSELCPPPPAPPPPRASPPAASSLTTRTTWWTGGKCCARHRVPEGAGVADAGEKLPLPPPATITLFSDFLRQPTSSLPPSGRGRRERESTNHLGTMEGPFGSDQVSLKPEDAHCNSSATSPETTGSSSQHVAKLRKMLFRTMLIGVDDGRYFLGLFHCIDKQGNILLQDAVEYRSARHSSSPPTEQRTLGLILIPAACRSSCHVDCSFEESMSLLSLDK</sequence>
<dbReference type="InterPro" id="IPR001163">
    <property type="entry name" value="Sm_dom_euk/arc"/>
</dbReference>
<feature type="compositionally biased region" description="Polar residues" evidence="1">
    <location>
        <begin position="147"/>
        <end position="161"/>
    </location>
</feature>
<evidence type="ECO:0000256" key="1">
    <source>
        <dbReference type="SAM" id="MobiDB-lite"/>
    </source>
</evidence>
<feature type="domain" description="Sm" evidence="2">
    <location>
        <begin position="166"/>
        <end position="227"/>
    </location>
</feature>
<dbReference type="PANTHER" id="PTHR10701">
    <property type="entry name" value="SMALL NUCLEAR RIBONUCLEOPROTEIN-ASSOCIATED PROTEIN B AND N"/>
    <property type="match status" value="1"/>
</dbReference>
<dbReference type="InterPro" id="IPR050914">
    <property type="entry name" value="snRNP_SmB/NAA38-like"/>
</dbReference>
<organism evidence="3 4">
    <name type="scientific">Zizania palustris</name>
    <name type="common">Northern wild rice</name>
    <dbReference type="NCBI Taxonomy" id="103762"/>
    <lineage>
        <taxon>Eukaryota</taxon>
        <taxon>Viridiplantae</taxon>
        <taxon>Streptophyta</taxon>
        <taxon>Embryophyta</taxon>
        <taxon>Tracheophyta</taxon>
        <taxon>Spermatophyta</taxon>
        <taxon>Magnoliopsida</taxon>
        <taxon>Liliopsida</taxon>
        <taxon>Poales</taxon>
        <taxon>Poaceae</taxon>
        <taxon>BOP clade</taxon>
        <taxon>Oryzoideae</taxon>
        <taxon>Oryzeae</taxon>
        <taxon>Zizaniinae</taxon>
        <taxon>Zizania</taxon>
    </lineage>
</organism>
<dbReference type="InterPro" id="IPR034110">
    <property type="entry name" value="LSMD1_Sm"/>
</dbReference>
<dbReference type="PANTHER" id="PTHR10701:SF5">
    <property type="entry name" value="N-ALPHA-ACETYLTRANSFERASE 38, NATC AUXILIARY SUBUNIT"/>
    <property type="match status" value="1"/>
</dbReference>
<proteinExistence type="predicted"/>
<reference evidence="3" key="1">
    <citation type="journal article" date="2021" name="bioRxiv">
        <title>Whole Genome Assembly and Annotation of Northern Wild Rice, Zizania palustris L., Supports a Whole Genome Duplication in the Zizania Genus.</title>
        <authorList>
            <person name="Haas M."/>
            <person name="Kono T."/>
            <person name="Macchietto M."/>
            <person name="Millas R."/>
            <person name="McGilp L."/>
            <person name="Shao M."/>
            <person name="Duquette J."/>
            <person name="Hirsch C.N."/>
            <person name="Kimball J."/>
        </authorList>
    </citation>
    <scope>NUCLEOTIDE SEQUENCE</scope>
    <source>
        <tissue evidence="3">Fresh leaf tissue</tissue>
    </source>
</reference>
<name>A0A8J5T5F8_ZIZPA</name>
<dbReference type="GO" id="GO:0031417">
    <property type="term" value="C:NatC complex"/>
    <property type="evidence" value="ECO:0007669"/>
    <property type="project" value="InterPro"/>
</dbReference>
<dbReference type="CDD" id="cd06168">
    <property type="entry name" value="LSMD1"/>
    <property type="match status" value="1"/>
</dbReference>
<protein>
    <recommendedName>
        <fullName evidence="2">Sm domain-containing protein</fullName>
    </recommendedName>
</protein>
<feature type="region of interest" description="Disordered" evidence="1">
    <location>
        <begin position="103"/>
        <end position="161"/>
    </location>
</feature>
<dbReference type="Pfam" id="PF01423">
    <property type="entry name" value="LSM"/>
    <property type="match status" value="1"/>
</dbReference>
<evidence type="ECO:0000259" key="2">
    <source>
        <dbReference type="Pfam" id="PF01423"/>
    </source>
</evidence>
<feature type="region of interest" description="Disordered" evidence="1">
    <location>
        <begin position="37"/>
        <end position="58"/>
    </location>
</feature>
<evidence type="ECO:0000313" key="4">
    <source>
        <dbReference type="Proteomes" id="UP000729402"/>
    </source>
</evidence>
<dbReference type="Proteomes" id="UP000729402">
    <property type="component" value="Unassembled WGS sequence"/>
</dbReference>